<dbReference type="GO" id="GO:0019379">
    <property type="term" value="P:sulfate assimilation, phosphoadenylyl sulfate reduction by phosphoadenylyl-sulfate reductase (thioredoxin)"/>
    <property type="evidence" value="ECO:0007669"/>
    <property type="project" value="TreeGrafter"/>
</dbReference>
<keyword evidence="4" id="KW-0067">ATP-binding</keyword>
<dbReference type="EC" id="2.7.1.25" evidence="1"/>
<dbReference type="GO" id="GO:0005524">
    <property type="term" value="F:ATP binding"/>
    <property type="evidence" value="ECO:0007669"/>
    <property type="project" value="InterPro"/>
</dbReference>
<dbReference type="GO" id="GO:0004781">
    <property type="term" value="F:sulfate adenylyltransferase (ATP) activity"/>
    <property type="evidence" value="ECO:0007669"/>
    <property type="project" value="TreeGrafter"/>
</dbReference>
<dbReference type="InterPro" id="IPR050512">
    <property type="entry name" value="Sulf_AdTrans/APS_kinase"/>
</dbReference>
<accession>A0A645BNL2</accession>
<dbReference type="EMBL" id="VSSQ01020195">
    <property type="protein sequence ID" value="MPM64863.1"/>
    <property type="molecule type" value="Genomic_DNA"/>
</dbReference>
<evidence type="ECO:0000259" key="5">
    <source>
        <dbReference type="Pfam" id="PF01583"/>
    </source>
</evidence>
<reference evidence="6" key="1">
    <citation type="submission" date="2019-08" db="EMBL/GenBank/DDBJ databases">
        <authorList>
            <person name="Kucharzyk K."/>
            <person name="Murdoch R.W."/>
            <person name="Higgins S."/>
            <person name="Loffler F."/>
        </authorList>
    </citation>
    <scope>NUCLEOTIDE SEQUENCE</scope>
</reference>
<organism evidence="6">
    <name type="scientific">bioreactor metagenome</name>
    <dbReference type="NCBI Taxonomy" id="1076179"/>
    <lineage>
        <taxon>unclassified sequences</taxon>
        <taxon>metagenomes</taxon>
        <taxon>ecological metagenomes</taxon>
    </lineage>
</organism>
<dbReference type="GO" id="GO:0004020">
    <property type="term" value="F:adenylylsulfate kinase activity"/>
    <property type="evidence" value="ECO:0007669"/>
    <property type="project" value="UniProtKB-EC"/>
</dbReference>
<dbReference type="PANTHER" id="PTHR42700">
    <property type="entry name" value="SULFATE ADENYLYLTRANSFERASE"/>
    <property type="match status" value="1"/>
</dbReference>
<dbReference type="Gene3D" id="3.40.50.300">
    <property type="entry name" value="P-loop containing nucleotide triphosphate hydrolases"/>
    <property type="match status" value="1"/>
</dbReference>
<dbReference type="InterPro" id="IPR027417">
    <property type="entry name" value="P-loop_NTPase"/>
</dbReference>
<dbReference type="NCBIfam" id="TIGR00455">
    <property type="entry name" value="apsK"/>
    <property type="match status" value="1"/>
</dbReference>
<evidence type="ECO:0000256" key="3">
    <source>
        <dbReference type="ARBA" id="ARBA00022741"/>
    </source>
</evidence>
<gene>
    <name evidence="6" type="primary">cysC_5</name>
    <name evidence="6" type="ORF">SDC9_111754</name>
</gene>
<dbReference type="CDD" id="cd02027">
    <property type="entry name" value="APSK"/>
    <property type="match status" value="1"/>
</dbReference>
<dbReference type="AlphaFoldDB" id="A0A645BNL2"/>
<keyword evidence="2 6" id="KW-0808">Transferase</keyword>
<dbReference type="Pfam" id="PF01583">
    <property type="entry name" value="APS_kinase"/>
    <property type="match status" value="1"/>
</dbReference>
<sequence>MCSDLGFTDADRFENIRRTAEVARMFSDSGLIVLCSFISPTHEIRDLARNIIGEDRFVEVFVNCPIEICELRDVKGLYKKYRLGLVKNMTGFDSPYEPPLHPTVEIRTDLWDINKCTRYLIRQVLKQVKYRKRK</sequence>
<dbReference type="GO" id="GO:0010134">
    <property type="term" value="P:sulfate assimilation via adenylyl sulfate reduction"/>
    <property type="evidence" value="ECO:0007669"/>
    <property type="project" value="TreeGrafter"/>
</dbReference>
<evidence type="ECO:0000256" key="2">
    <source>
        <dbReference type="ARBA" id="ARBA00022679"/>
    </source>
</evidence>
<evidence type="ECO:0000256" key="4">
    <source>
        <dbReference type="ARBA" id="ARBA00022840"/>
    </source>
</evidence>
<comment type="caution">
    <text evidence="6">The sequence shown here is derived from an EMBL/GenBank/DDBJ whole genome shotgun (WGS) entry which is preliminary data.</text>
</comment>
<protein>
    <recommendedName>
        <fullName evidence="1">adenylyl-sulfate kinase</fullName>
        <ecNumber evidence="1">2.7.1.25</ecNumber>
    </recommendedName>
</protein>
<proteinExistence type="predicted"/>
<dbReference type="GO" id="GO:0005737">
    <property type="term" value="C:cytoplasm"/>
    <property type="evidence" value="ECO:0007669"/>
    <property type="project" value="TreeGrafter"/>
</dbReference>
<keyword evidence="3" id="KW-0547">Nucleotide-binding</keyword>
<feature type="domain" description="APS kinase" evidence="5">
    <location>
        <begin position="2"/>
        <end position="106"/>
    </location>
</feature>
<dbReference type="InterPro" id="IPR002891">
    <property type="entry name" value="APS"/>
</dbReference>
<evidence type="ECO:0000256" key="1">
    <source>
        <dbReference type="ARBA" id="ARBA00012121"/>
    </source>
</evidence>
<evidence type="ECO:0000313" key="6">
    <source>
        <dbReference type="EMBL" id="MPM64863.1"/>
    </source>
</evidence>
<name>A0A645BNL2_9ZZZZ</name>
<dbReference type="PANTHER" id="PTHR42700:SF1">
    <property type="entry name" value="SULFATE ADENYLYLTRANSFERASE"/>
    <property type="match status" value="1"/>
</dbReference>
<keyword evidence="6" id="KW-0418">Kinase</keyword>
<dbReference type="InterPro" id="IPR059117">
    <property type="entry name" value="APS_kinase_dom"/>
</dbReference>
<dbReference type="SUPFAM" id="SSF52540">
    <property type="entry name" value="P-loop containing nucleoside triphosphate hydrolases"/>
    <property type="match status" value="1"/>
</dbReference>